<dbReference type="SUPFAM" id="SSF81383">
    <property type="entry name" value="F-box domain"/>
    <property type="match status" value="1"/>
</dbReference>
<dbReference type="AlphaFoldDB" id="A0AAD8R7R4"/>
<keyword evidence="3" id="KW-1185">Reference proteome</keyword>
<name>A0AAD8R7R4_LOLMU</name>
<reference evidence="2" key="1">
    <citation type="submission" date="2023-07" db="EMBL/GenBank/DDBJ databases">
        <title>A chromosome-level genome assembly of Lolium multiflorum.</title>
        <authorList>
            <person name="Chen Y."/>
            <person name="Copetti D."/>
            <person name="Kolliker R."/>
            <person name="Studer B."/>
        </authorList>
    </citation>
    <scope>NUCLEOTIDE SEQUENCE</scope>
    <source>
        <strain evidence="2">02402/16</strain>
        <tissue evidence="2">Leaf</tissue>
    </source>
</reference>
<protein>
    <recommendedName>
        <fullName evidence="4">F-box domain-containing protein</fullName>
    </recommendedName>
</protein>
<evidence type="ECO:0000313" key="2">
    <source>
        <dbReference type="EMBL" id="KAK1615551.1"/>
    </source>
</evidence>
<feature type="region of interest" description="Disordered" evidence="1">
    <location>
        <begin position="73"/>
        <end position="100"/>
    </location>
</feature>
<evidence type="ECO:0000256" key="1">
    <source>
        <dbReference type="SAM" id="MobiDB-lite"/>
    </source>
</evidence>
<organism evidence="2 3">
    <name type="scientific">Lolium multiflorum</name>
    <name type="common">Italian ryegrass</name>
    <name type="synonym">Lolium perenne subsp. multiflorum</name>
    <dbReference type="NCBI Taxonomy" id="4521"/>
    <lineage>
        <taxon>Eukaryota</taxon>
        <taxon>Viridiplantae</taxon>
        <taxon>Streptophyta</taxon>
        <taxon>Embryophyta</taxon>
        <taxon>Tracheophyta</taxon>
        <taxon>Spermatophyta</taxon>
        <taxon>Magnoliopsida</taxon>
        <taxon>Liliopsida</taxon>
        <taxon>Poales</taxon>
        <taxon>Poaceae</taxon>
        <taxon>BOP clade</taxon>
        <taxon>Pooideae</taxon>
        <taxon>Poodae</taxon>
        <taxon>Poeae</taxon>
        <taxon>Poeae Chloroplast Group 2 (Poeae type)</taxon>
        <taxon>Loliodinae</taxon>
        <taxon>Loliinae</taxon>
        <taxon>Lolium</taxon>
    </lineage>
</organism>
<dbReference type="InterPro" id="IPR036047">
    <property type="entry name" value="F-box-like_dom_sf"/>
</dbReference>
<dbReference type="Proteomes" id="UP001231189">
    <property type="component" value="Unassembled WGS sequence"/>
</dbReference>
<comment type="caution">
    <text evidence="2">The sequence shown here is derived from an EMBL/GenBank/DDBJ whole genome shotgun (WGS) entry which is preliminary data.</text>
</comment>
<gene>
    <name evidence="2" type="ORF">QYE76_021068</name>
</gene>
<proteinExistence type="predicted"/>
<sequence length="100" mass="11262">MVASKARQGAVFGDDFVADEILARLPAHCTARCTVLSKRFRKLITARHFWLRHRRLGTPLELRHAARLYHQMAARPSTSSTSSYSRSSSSTPSTSMTRSR</sequence>
<accession>A0AAD8R7R4</accession>
<evidence type="ECO:0000313" key="3">
    <source>
        <dbReference type="Proteomes" id="UP001231189"/>
    </source>
</evidence>
<evidence type="ECO:0008006" key="4">
    <source>
        <dbReference type="Google" id="ProtNLM"/>
    </source>
</evidence>
<feature type="compositionally biased region" description="Low complexity" evidence="1">
    <location>
        <begin position="75"/>
        <end position="100"/>
    </location>
</feature>
<dbReference type="EMBL" id="JAUUTY010000006">
    <property type="protein sequence ID" value="KAK1615551.1"/>
    <property type="molecule type" value="Genomic_DNA"/>
</dbReference>